<evidence type="ECO:0000256" key="9">
    <source>
        <dbReference type="ARBA" id="ARBA00023239"/>
    </source>
</evidence>
<dbReference type="CDD" id="cd06446">
    <property type="entry name" value="Trp-synth_B"/>
    <property type="match status" value="1"/>
</dbReference>
<dbReference type="UniPathway" id="UPA00035">
    <property type="reaction ID" value="UER00044"/>
</dbReference>
<evidence type="ECO:0000256" key="2">
    <source>
        <dbReference type="ARBA" id="ARBA00004733"/>
    </source>
</evidence>
<feature type="domain" description="Tryptophan synthase beta chain-like PALP" evidence="12">
    <location>
        <begin position="55"/>
        <end position="379"/>
    </location>
</feature>
<comment type="caution">
    <text evidence="13">The sequence shown here is derived from an EMBL/GenBank/DDBJ whole genome shotgun (WGS) entry which is preliminary data.</text>
</comment>
<evidence type="ECO:0000256" key="3">
    <source>
        <dbReference type="ARBA" id="ARBA00009982"/>
    </source>
</evidence>
<evidence type="ECO:0000259" key="12">
    <source>
        <dbReference type="Pfam" id="PF00291"/>
    </source>
</evidence>
<dbReference type="PANTHER" id="PTHR48077">
    <property type="entry name" value="TRYPTOPHAN SYNTHASE-RELATED"/>
    <property type="match status" value="1"/>
</dbReference>
<dbReference type="HAMAP" id="MF_00133">
    <property type="entry name" value="Trp_synth_beta"/>
    <property type="match status" value="1"/>
</dbReference>
<dbReference type="AlphaFoldDB" id="A0A7V4UEI0"/>
<dbReference type="InterPro" id="IPR006653">
    <property type="entry name" value="Trp_synth_b_CS"/>
</dbReference>
<dbReference type="FunFam" id="3.40.50.1100:FF:000004">
    <property type="entry name" value="Tryptophan synthase beta chain"/>
    <property type="match status" value="1"/>
</dbReference>
<evidence type="ECO:0000256" key="1">
    <source>
        <dbReference type="ARBA" id="ARBA00001933"/>
    </source>
</evidence>
<dbReference type="InterPro" id="IPR006654">
    <property type="entry name" value="Trp_synth_beta"/>
</dbReference>
<evidence type="ECO:0000256" key="5">
    <source>
        <dbReference type="ARBA" id="ARBA00022605"/>
    </source>
</evidence>
<evidence type="ECO:0000256" key="7">
    <source>
        <dbReference type="ARBA" id="ARBA00022898"/>
    </source>
</evidence>
<dbReference type="EMBL" id="DRQG01000109">
    <property type="protein sequence ID" value="HGY56377.1"/>
    <property type="molecule type" value="Genomic_DNA"/>
</dbReference>
<comment type="similarity">
    <text evidence="3 11">Belongs to the TrpB family.</text>
</comment>
<comment type="subunit">
    <text evidence="4 11">Tetramer of two alpha and two beta chains.</text>
</comment>
<dbReference type="InterPro" id="IPR023026">
    <property type="entry name" value="Trp_synth_beta/beta-like"/>
</dbReference>
<dbReference type="Pfam" id="PF00291">
    <property type="entry name" value="PALP"/>
    <property type="match status" value="1"/>
</dbReference>
<dbReference type="PROSITE" id="PS00168">
    <property type="entry name" value="TRP_SYNTHASE_BETA"/>
    <property type="match status" value="1"/>
</dbReference>
<comment type="pathway">
    <text evidence="2 11">Amino-acid biosynthesis; L-tryptophan biosynthesis; L-tryptophan from chorismate: step 5/5.</text>
</comment>
<evidence type="ECO:0000256" key="11">
    <source>
        <dbReference type="HAMAP-Rule" id="MF_00133"/>
    </source>
</evidence>
<dbReference type="NCBIfam" id="TIGR00263">
    <property type="entry name" value="trpB"/>
    <property type="match status" value="1"/>
</dbReference>
<dbReference type="GO" id="GO:0005737">
    <property type="term" value="C:cytoplasm"/>
    <property type="evidence" value="ECO:0007669"/>
    <property type="project" value="TreeGrafter"/>
</dbReference>
<dbReference type="Gene3D" id="3.40.50.1100">
    <property type="match status" value="2"/>
</dbReference>
<dbReference type="InterPro" id="IPR036052">
    <property type="entry name" value="TrpB-like_PALP_sf"/>
</dbReference>
<dbReference type="Proteomes" id="UP000885779">
    <property type="component" value="Unassembled WGS sequence"/>
</dbReference>
<keyword evidence="7 11" id="KW-0663">Pyridoxal phosphate</keyword>
<gene>
    <name evidence="11 13" type="primary">trpB</name>
    <name evidence="13" type="ORF">ENK44_11770</name>
</gene>
<keyword evidence="5 11" id="KW-0028">Amino-acid biosynthesis</keyword>
<dbReference type="PIRSF" id="PIRSF001413">
    <property type="entry name" value="Trp_syn_beta"/>
    <property type="match status" value="1"/>
</dbReference>
<keyword evidence="8 11" id="KW-0057">Aromatic amino acid biosynthesis</keyword>
<accession>A0A7V4UEI0</accession>
<dbReference type="EC" id="4.2.1.20" evidence="11"/>
<evidence type="ECO:0000313" key="13">
    <source>
        <dbReference type="EMBL" id="HGY56377.1"/>
    </source>
</evidence>
<comment type="catalytic activity">
    <reaction evidence="10 11">
        <text>(1S,2R)-1-C-(indol-3-yl)glycerol 3-phosphate + L-serine = D-glyceraldehyde 3-phosphate + L-tryptophan + H2O</text>
        <dbReference type="Rhea" id="RHEA:10532"/>
        <dbReference type="ChEBI" id="CHEBI:15377"/>
        <dbReference type="ChEBI" id="CHEBI:33384"/>
        <dbReference type="ChEBI" id="CHEBI:57912"/>
        <dbReference type="ChEBI" id="CHEBI:58866"/>
        <dbReference type="ChEBI" id="CHEBI:59776"/>
        <dbReference type="EC" id="4.2.1.20"/>
    </reaction>
</comment>
<reference evidence="13" key="1">
    <citation type="journal article" date="2020" name="mSystems">
        <title>Genome- and Community-Level Interaction Insights into Carbon Utilization and Element Cycling Functions of Hydrothermarchaeota in Hydrothermal Sediment.</title>
        <authorList>
            <person name="Zhou Z."/>
            <person name="Liu Y."/>
            <person name="Xu W."/>
            <person name="Pan J."/>
            <person name="Luo Z.H."/>
            <person name="Li M."/>
        </authorList>
    </citation>
    <scope>NUCLEOTIDE SEQUENCE [LARGE SCALE GENOMIC DNA]</scope>
    <source>
        <strain evidence="13">HyVt-577</strain>
    </source>
</reference>
<dbReference type="InterPro" id="IPR001926">
    <property type="entry name" value="TrpB-like_PALP"/>
</dbReference>
<evidence type="ECO:0000256" key="8">
    <source>
        <dbReference type="ARBA" id="ARBA00023141"/>
    </source>
</evidence>
<feature type="modified residue" description="N6-(pyridoxal phosphate)lysine" evidence="11">
    <location>
        <position position="89"/>
    </location>
</feature>
<organism evidence="13">
    <name type="scientific">Caldithrix abyssi</name>
    <dbReference type="NCBI Taxonomy" id="187145"/>
    <lineage>
        <taxon>Bacteria</taxon>
        <taxon>Pseudomonadati</taxon>
        <taxon>Calditrichota</taxon>
        <taxon>Calditrichia</taxon>
        <taxon>Calditrichales</taxon>
        <taxon>Calditrichaceae</taxon>
        <taxon>Caldithrix</taxon>
    </lineage>
</organism>
<evidence type="ECO:0000256" key="4">
    <source>
        <dbReference type="ARBA" id="ARBA00011270"/>
    </source>
</evidence>
<keyword evidence="6 11" id="KW-0822">Tryptophan biosynthesis</keyword>
<protein>
    <recommendedName>
        <fullName evidence="11">Tryptophan synthase beta chain</fullName>
        <ecNumber evidence="11">4.2.1.20</ecNumber>
    </recommendedName>
</protein>
<comment type="cofactor">
    <cofactor evidence="1 11">
        <name>pyridoxal 5'-phosphate</name>
        <dbReference type="ChEBI" id="CHEBI:597326"/>
    </cofactor>
</comment>
<dbReference type="PANTHER" id="PTHR48077:SF3">
    <property type="entry name" value="TRYPTOPHAN SYNTHASE"/>
    <property type="match status" value="1"/>
</dbReference>
<comment type="function">
    <text evidence="11">The beta subunit is responsible for the synthesis of L-tryptophan from indole and L-serine.</text>
</comment>
<keyword evidence="9 11" id="KW-0456">Lyase</keyword>
<name>A0A7V4UEI0_CALAY</name>
<sequence>MLKESKNRYFGAYGGRFIPEVLYPAFEELDAAWKKYKEDAAFHEELQRLNSSYIGRPTPLYYAENLSRHLGRAKIYFKLESLAHTGAHKINNALGQALLAKKMGKTRLIAETGAGQHGLATAAAAAKTGLECEIFMGEIDMARQQPNVFAMRLLGARVTAVSEGTRTLTDAVNAALKNWTKRIADTHYLLGSALGPHPYPDMVREFQSVIGRETKQQIWEAEGRLPDVCIACVGGGSNAIGLFSAFLDDEVELVGVEAGGHGPDSGQHAIRMSGIAKTGIVQAYKSFFLQDENGSLLPTHSVSAGLDYAGIGPQLAYLAETGRVRFTYATDEEALKAVELTARKEGIIPALESAHALAEVIKRASSLSQDALLVVNISGRGEKDLFITAPEFEKENWMNFLRAEYERLAKDGK</sequence>
<evidence type="ECO:0000256" key="6">
    <source>
        <dbReference type="ARBA" id="ARBA00022822"/>
    </source>
</evidence>
<proteinExistence type="inferred from homology"/>
<evidence type="ECO:0000256" key="10">
    <source>
        <dbReference type="ARBA" id="ARBA00049047"/>
    </source>
</evidence>
<dbReference type="GO" id="GO:0004834">
    <property type="term" value="F:tryptophan synthase activity"/>
    <property type="evidence" value="ECO:0007669"/>
    <property type="project" value="UniProtKB-UniRule"/>
</dbReference>
<dbReference type="SUPFAM" id="SSF53686">
    <property type="entry name" value="Tryptophan synthase beta subunit-like PLP-dependent enzymes"/>
    <property type="match status" value="1"/>
</dbReference>